<dbReference type="GO" id="GO:1900459">
    <property type="term" value="P:positive regulation of brassinosteroid mediated signaling pathway"/>
    <property type="evidence" value="ECO:0007669"/>
    <property type="project" value="EnsemblPlants"/>
</dbReference>
<dbReference type="PROSITE" id="PS50011">
    <property type="entry name" value="PROTEIN_KINASE_DOM"/>
    <property type="match status" value="1"/>
</dbReference>
<proteinExistence type="inferred from homology"/>
<feature type="compositionally biased region" description="Basic and acidic residues" evidence="13">
    <location>
        <begin position="22"/>
        <end position="40"/>
    </location>
</feature>
<dbReference type="Pfam" id="PF00069">
    <property type="entry name" value="Pkinase"/>
    <property type="match status" value="1"/>
</dbReference>
<comment type="subcellular location">
    <subcellularLocation>
        <location evidence="1">Cell membrane</location>
        <topology evidence="1">Lipid-anchor</topology>
    </subcellularLocation>
</comment>
<dbReference type="CDD" id="cd14066">
    <property type="entry name" value="STKc_IRAK"/>
    <property type="match status" value="1"/>
</dbReference>
<evidence type="ECO:0000259" key="14">
    <source>
        <dbReference type="PROSITE" id="PS50011"/>
    </source>
</evidence>
<dbReference type="InterPro" id="IPR000719">
    <property type="entry name" value="Prot_kinase_dom"/>
</dbReference>
<evidence type="ECO:0000256" key="1">
    <source>
        <dbReference type="ARBA" id="ARBA00004193"/>
    </source>
</evidence>
<keyword evidence="5 15" id="KW-0808">Transferase</keyword>
<dbReference type="GO" id="GO:0045087">
    <property type="term" value="P:innate immune response"/>
    <property type="evidence" value="ECO:0000318"/>
    <property type="project" value="GO_Central"/>
</dbReference>
<dbReference type="GO" id="GO:0005886">
    <property type="term" value="C:plasma membrane"/>
    <property type="evidence" value="ECO:0000318"/>
    <property type="project" value="GO_Central"/>
</dbReference>
<dbReference type="GO" id="GO:0002221">
    <property type="term" value="P:pattern recognition receptor signaling pathway"/>
    <property type="evidence" value="ECO:0000318"/>
    <property type="project" value="GO_Central"/>
</dbReference>
<evidence type="ECO:0000256" key="9">
    <source>
        <dbReference type="ARBA" id="ARBA00023136"/>
    </source>
</evidence>
<organism evidence="15 16">
    <name type="scientific">Helianthus annuus</name>
    <name type="common">Common sunflower</name>
    <dbReference type="NCBI Taxonomy" id="4232"/>
    <lineage>
        <taxon>Eukaryota</taxon>
        <taxon>Viridiplantae</taxon>
        <taxon>Streptophyta</taxon>
        <taxon>Embryophyta</taxon>
        <taxon>Tracheophyta</taxon>
        <taxon>Spermatophyta</taxon>
        <taxon>Magnoliopsida</taxon>
        <taxon>eudicotyledons</taxon>
        <taxon>Gunneridae</taxon>
        <taxon>Pentapetalae</taxon>
        <taxon>asterids</taxon>
        <taxon>campanulids</taxon>
        <taxon>Asterales</taxon>
        <taxon>Asteraceae</taxon>
        <taxon>Asteroideae</taxon>
        <taxon>Heliantheae alliance</taxon>
        <taxon>Heliantheae</taxon>
        <taxon>Helianthus</taxon>
    </lineage>
</organism>
<dbReference type="InterPro" id="IPR017441">
    <property type="entry name" value="Protein_kinase_ATP_BS"/>
</dbReference>
<reference evidence="15" key="2">
    <citation type="submission" date="2020-06" db="EMBL/GenBank/DDBJ databases">
        <title>Helianthus annuus Genome sequencing and assembly Release 2.</title>
        <authorList>
            <person name="Gouzy J."/>
            <person name="Langlade N."/>
            <person name="Munos S."/>
        </authorList>
    </citation>
    <scope>NUCLEOTIDE SEQUENCE</scope>
    <source>
        <tissue evidence="15">Leaves</tissue>
    </source>
</reference>
<accession>A0A9K3IN98</accession>
<dbReference type="Proteomes" id="UP000215914">
    <property type="component" value="Unassembled WGS sequence"/>
</dbReference>
<dbReference type="InterPro" id="IPR011009">
    <property type="entry name" value="Kinase-like_dom_sf"/>
</dbReference>
<dbReference type="FunFam" id="1.10.510.10:FF:000032">
    <property type="entry name" value="Serine/threonine-protein kinase PBS1"/>
    <property type="match status" value="1"/>
</dbReference>
<comment type="caution">
    <text evidence="15">The sequence shown here is derived from an EMBL/GenBank/DDBJ whole genome shotgun (WGS) entry which is preliminary data.</text>
</comment>
<evidence type="ECO:0000256" key="2">
    <source>
        <dbReference type="ARBA" id="ARBA00008684"/>
    </source>
</evidence>
<dbReference type="InterPro" id="IPR008271">
    <property type="entry name" value="Ser/Thr_kinase_AS"/>
</dbReference>
<feature type="region of interest" description="Disordered" evidence="13">
    <location>
        <begin position="22"/>
        <end position="46"/>
    </location>
</feature>
<dbReference type="EMBL" id="MNCJ02000322">
    <property type="protein sequence ID" value="KAF5799621.1"/>
    <property type="molecule type" value="Genomic_DNA"/>
</dbReference>
<feature type="binding site" evidence="11">
    <location>
        <position position="95"/>
    </location>
    <ligand>
        <name>ATP</name>
        <dbReference type="ChEBI" id="CHEBI:30616"/>
    </ligand>
</feature>
<dbReference type="Gene3D" id="1.10.510.10">
    <property type="entry name" value="Transferase(Phosphotransferase) domain 1"/>
    <property type="match status" value="1"/>
</dbReference>
<sequence length="400" mass="45929">MVLHFLNKLCLRFRPYHLVPKIDNEDSQTKPKEQESRTQQDLDVPANTKQRKFSYQELVKATDNFKSDRYIGEGGFGEVYKGKLENPKQVVAVKKLNRDGLQGHKEFLVEITMLSLVCHPNIVNLIGYCSENEELLLVYEFMPLGSLEEHLHDPKPYMKPLDWNTRIKIALGTARGLNHLHHHREPPIIYRDMKSANILLDDGYHPKISDLGLAKFGPLGNKSYVSTRVMGTMGYCAPEYGYTGHLTIKSDTYSFGVVLLELVTGRQAFDKTTEGGQYLIEWAEPMLIDKRRYVKLADPKMKGEFMHRPLKKIVQVALMCMNDDFEKRPDMSEVVDRLDRVASLSDPHAGSNQNQDSDSDSDNNSDFMFKDDKEERAKAIAEAKMWGEKYRHEKTSRTPI</sequence>
<comment type="similarity">
    <text evidence="2">Belongs to the protein kinase superfamily. Ser/Thr protein kinase family.</text>
</comment>
<keyword evidence="6 11" id="KW-0547">Nucleotide-binding</keyword>
<reference evidence="15" key="1">
    <citation type="journal article" date="2017" name="Nature">
        <title>The sunflower genome provides insights into oil metabolism, flowering and Asterid evolution.</title>
        <authorList>
            <person name="Badouin H."/>
            <person name="Gouzy J."/>
            <person name="Grassa C.J."/>
            <person name="Murat F."/>
            <person name="Staton S.E."/>
            <person name="Cottret L."/>
            <person name="Lelandais-Briere C."/>
            <person name="Owens G.L."/>
            <person name="Carrere S."/>
            <person name="Mayjonade B."/>
            <person name="Legrand L."/>
            <person name="Gill N."/>
            <person name="Kane N.C."/>
            <person name="Bowers J.E."/>
            <person name="Hubner S."/>
            <person name="Bellec A."/>
            <person name="Berard A."/>
            <person name="Berges H."/>
            <person name="Blanchet N."/>
            <person name="Boniface M.C."/>
            <person name="Brunel D."/>
            <person name="Catrice O."/>
            <person name="Chaidir N."/>
            <person name="Claudel C."/>
            <person name="Donnadieu C."/>
            <person name="Faraut T."/>
            <person name="Fievet G."/>
            <person name="Helmstetter N."/>
            <person name="King M."/>
            <person name="Knapp S.J."/>
            <person name="Lai Z."/>
            <person name="Le Paslier M.C."/>
            <person name="Lippi Y."/>
            <person name="Lorenzon L."/>
            <person name="Mandel J.R."/>
            <person name="Marage G."/>
            <person name="Marchand G."/>
            <person name="Marquand E."/>
            <person name="Bret-Mestries E."/>
            <person name="Morien E."/>
            <person name="Nambeesan S."/>
            <person name="Nguyen T."/>
            <person name="Pegot-Espagnet P."/>
            <person name="Pouilly N."/>
            <person name="Raftis F."/>
            <person name="Sallet E."/>
            <person name="Schiex T."/>
            <person name="Thomas J."/>
            <person name="Vandecasteele C."/>
            <person name="Vares D."/>
            <person name="Vear F."/>
            <person name="Vautrin S."/>
            <person name="Crespi M."/>
            <person name="Mangin B."/>
            <person name="Burke J.M."/>
            <person name="Salse J."/>
            <person name="Munos S."/>
            <person name="Vincourt P."/>
            <person name="Rieseberg L.H."/>
            <person name="Langlade N.B."/>
        </authorList>
    </citation>
    <scope>NUCLEOTIDE SEQUENCE</scope>
    <source>
        <tissue evidence="15">Leaves</tissue>
    </source>
</reference>
<keyword evidence="16" id="KW-1185">Reference proteome</keyword>
<evidence type="ECO:0000256" key="13">
    <source>
        <dbReference type="SAM" id="MobiDB-lite"/>
    </source>
</evidence>
<dbReference type="GO" id="GO:0004674">
    <property type="term" value="F:protein serine/threonine kinase activity"/>
    <property type="evidence" value="ECO:0007669"/>
    <property type="project" value="UniProtKB-KW"/>
</dbReference>
<evidence type="ECO:0000256" key="6">
    <source>
        <dbReference type="ARBA" id="ARBA00022741"/>
    </source>
</evidence>
<dbReference type="GO" id="GO:0005524">
    <property type="term" value="F:ATP binding"/>
    <property type="evidence" value="ECO:0007669"/>
    <property type="project" value="UniProtKB-UniRule"/>
</dbReference>
<keyword evidence="3" id="KW-1003">Cell membrane</keyword>
<dbReference type="Gramene" id="mRNA:HanXRQr2_Chr07g0306551">
    <property type="protein sequence ID" value="mRNA:HanXRQr2_Chr07g0306551"/>
    <property type="gene ID" value="HanXRQr2_Chr07g0306551"/>
</dbReference>
<evidence type="ECO:0000256" key="3">
    <source>
        <dbReference type="ARBA" id="ARBA00022475"/>
    </source>
</evidence>
<evidence type="ECO:0000256" key="8">
    <source>
        <dbReference type="ARBA" id="ARBA00022840"/>
    </source>
</evidence>
<evidence type="ECO:0000313" key="16">
    <source>
        <dbReference type="Proteomes" id="UP000215914"/>
    </source>
</evidence>
<keyword evidence="10" id="KW-0449">Lipoprotein</keyword>
<dbReference type="PROSITE" id="PS00107">
    <property type="entry name" value="PROTEIN_KINASE_ATP"/>
    <property type="match status" value="1"/>
</dbReference>
<keyword evidence="8 11" id="KW-0067">ATP-binding</keyword>
<evidence type="ECO:0000256" key="12">
    <source>
        <dbReference type="RuleBase" id="RU000304"/>
    </source>
</evidence>
<evidence type="ECO:0000313" key="15">
    <source>
        <dbReference type="EMBL" id="KAF5799621.1"/>
    </source>
</evidence>
<feature type="region of interest" description="Disordered" evidence="13">
    <location>
        <begin position="344"/>
        <end position="373"/>
    </location>
</feature>
<evidence type="ECO:0000256" key="4">
    <source>
        <dbReference type="ARBA" id="ARBA00022527"/>
    </source>
</evidence>
<name>A0A9K3IN98_HELAN</name>
<protein>
    <recommendedName>
        <fullName evidence="14">Protein kinase domain-containing protein</fullName>
    </recommendedName>
</protein>
<dbReference type="PANTHER" id="PTHR47985:SF48">
    <property type="entry name" value="PROTEIN KINASE DOMAIN-CONTAINING PROTEIN"/>
    <property type="match status" value="1"/>
</dbReference>
<dbReference type="GO" id="GO:0004672">
    <property type="term" value="F:protein kinase activity"/>
    <property type="evidence" value="ECO:0000318"/>
    <property type="project" value="GO_Central"/>
</dbReference>
<evidence type="ECO:0000256" key="7">
    <source>
        <dbReference type="ARBA" id="ARBA00022777"/>
    </source>
</evidence>
<keyword evidence="7" id="KW-0418">Kinase</keyword>
<dbReference type="SUPFAM" id="SSF56112">
    <property type="entry name" value="Protein kinase-like (PK-like)"/>
    <property type="match status" value="1"/>
</dbReference>
<dbReference type="SMART" id="SM00220">
    <property type="entry name" value="S_TKc"/>
    <property type="match status" value="1"/>
</dbReference>
<evidence type="ECO:0000256" key="5">
    <source>
        <dbReference type="ARBA" id="ARBA00022679"/>
    </source>
</evidence>
<evidence type="ECO:0000256" key="11">
    <source>
        <dbReference type="PROSITE-ProRule" id="PRU10141"/>
    </source>
</evidence>
<dbReference type="PANTHER" id="PTHR47985">
    <property type="entry name" value="OS07G0668900 PROTEIN"/>
    <property type="match status" value="1"/>
</dbReference>
<feature type="domain" description="Protein kinase" evidence="14">
    <location>
        <begin position="65"/>
        <end position="341"/>
    </location>
</feature>
<evidence type="ECO:0000256" key="10">
    <source>
        <dbReference type="ARBA" id="ARBA00023288"/>
    </source>
</evidence>
<dbReference type="PROSITE" id="PS00108">
    <property type="entry name" value="PROTEIN_KINASE_ST"/>
    <property type="match status" value="1"/>
</dbReference>
<dbReference type="FunFam" id="3.30.200.20:FF:000039">
    <property type="entry name" value="receptor-like protein kinase FERONIA"/>
    <property type="match status" value="1"/>
</dbReference>
<gene>
    <name evidence="15" type="ORF">HanXRQr2_Chr07g0306551</name>
</gene>
<keyword evidence="9" id="KW-0472">Membrane</keyword>
<dbReference type="Gene3D" id="3.30.200.20">
    <property type="entry name" value="Phosphorylase Kinase, domain 1"/>
    <property type="match status" value="1"/>
</dbReference>
<keyword evidence="4 12" id="KW-0723">Serine/threonine-protein kinase</keyword>
<dbReference type="AlphaFoldDB" id="A0A9K3IN98"/>